<feature type="compositionally biased region" description="Basic and acidic residues" evidence="1">
    <location>
        <begin position="127"/>
        <end position="140"/>
    </location>
</feature>
<evidence type="ECO:0000256" key="2">
    <source>
        <dbReference type="SAM" id="Phobius"/>
    </source>
</evidence>
<feature type="region of interest" description="Disordered" evidence="1">
    <location>
        <begin position="121"/>
        <end position="175"/>
    </location>
</feature>
<proteinExistence type="predicted"/>
<keyword evidence="3" id="KW-0732">Signal</keyword>
<keyword evidence="2" id="KW-1133">Transmembrane helix</keyword>
<accession>A0A1D1XCE0</accession>
<feature type="chain" id="PRO_5008899375" evidence="3">
    <location>
        <begin position="26"/>
        <end position="335"/>
    </location>
</feature>
<feature type="compositionally biased region" description="Polar residues" evidence="1">
    <location>
        <begin position="208"/>
        <end position="219"/>
    </location>
</feature>
<dbReference type="EMBL" id="GDJX01027867">
    <property type="protein sequence ID" value="JAT40069.1"/>
    <property type="molecule type" value="Transcribed_RNA"/>
</dbReference>
<evidence type="ECO:0000256" key="3">
    <source>
        <dbReference type="SAM" id="SignalP"/>
    </source>
</evidence>
<feature type="compositionally biased region" description="Basic and acidic residues" evidence="1">
    <location>
        <begin position="232"/>
        <end position="249"/>
    </location>
</feature>
<evidence type="ECO:0000256" key="1">
    <source>
        <dbReference type="SAM" id="MobiDB-lite"/>
    </source>
</evidence>
<evidence type="ECO:0000313" key="4">
    <source>
        <dbReference type="EMBL" id="JAT40069.1"/>
    </source>
</evidence>
<dbReference type="AlphaFoldDB" id="A0A1D1XCE0"/>
<gene>
    <name evidence="4" type="primary">DDB_G0271676</name>
    <name evidence="4" type="ORF">g.22745</name>
</gene>
<sequence>MTSYSTKMKTILLIVTCFLITYSTCQESNGDNSDGHTASGKDHTYPLNMSKQSFIFFVVGTTISAFALISTLCFYRNRRRRRRAISPYSTLTRDGKSTINEKGISMLPARDLLLPTQSHNRATYNSKDADIPTWDRKTQVERQSSVRLPKNAVKKWGNERESNRNSKTKQWLEGLEQQRDQRKQWLDGIEQKREARKSWIVNISPRSTDVSVLPSSPTTREQRRSKLLSSLKQRETNPDADNGEVKETLRNSNRKSWNPELARRESGKSLTRSQRKSYRASMIEGDKRLERDINGNEEDKAIESERERAYVAQPAKKQTLFGEGGAMWETVLERV</sequence>
<feature type="transmembrane region" description="Helical" evidence="2">
    <location>
        <begin position="54"/>
        <end position="75"/>
    </location>
</feature>
<protein>
    <submittedName>
        <fullName evidence="4">SH3 and FCH domain-containing protein DDB_G0271676</fullName>
    </submittedName>
</protein>
<keyword evidence="2" id="KW-0472">Membrane</keyword>
<feature type="compositionally biased region" description="Basic and acidic residues" evidence="1">
    <location>
        <begin position="284"/>
        <end position="297"/>
    </location>
</feature>
<feature type="signal peptide" evidence="3">
    <location>
        <begin position="1"/>
        <end position="25"/>
    </location>
</feature>
<feature type="region of interest" description="Disordered" evidence="1">
    <location>
        <begin position="208"/>
        <end position="297"/>
    </location>
</feature>
<reference evidence="4" key="1">
    <citation type="submission" date="2015-07" db="EMBL/GenBank/DDBJ databases">
        <title>Transcriptome Assembly of Anthurium amnicola.</title>
        <authorList>
            <person name="Suzuki J."/>
        </authorList>
    </citation>
    <scope>NUCLEOTIDE SEQUENCE</scope>
</reference>
<organism evidence="4">
    <name type="scientific">Anthurium amnicola</name>
    <dbReference type="NCBI Taxonomy" id="1678845"/>
    <lineage>
        <taxon>Eukaryota</taxon>
        <taxon>Viridiplantae</taxon>
        <taxon>Streptophyta</taxon>
        <taxon>Embryophyta</taxon>
        <taxon>Tracheophyta</taxon>
        <taxon>Spermatophyta</taxon>
        <taxon>Magnoliopsida</taxon>
        <taxon>Liliopsida</taxon>
        <taxon>Araceae</taxon>
        <taxon>Pothoideae</taxon>
        <taxon>Potheae</taxon>
        <taxon>Anthurium</taxon>
    </lineage>
</organism>
<name>A0A1D1XCE0_9ARAE</name>
<keyword evidence="2" id="KW-0812">Transmembrane</keyword>